<evidence type="ECO:0000313" key="1">
    <source>
        <dbReference type="EMBL" id="GAI32216.1"/>
    </source>
</evidence>
<comment type="caution">
    <text evidence="1">The sequence shown here is derived from an EMBL/GenBank/DDBJ whole genome shotgun (WGS) entry which is preliminary data.</text>
</comment>
<protein>
    <submittedName>
        <fullName evidence="1">Uncharacterized protein</fullName>
    </submittedName>
</protein>
<name>X1NPS6_9ZZZZ</name>
<sequence>HLMLRLRKLMSVVHLAASQQEQQLLIERYLNDPKPVLWRGAFQAKPGETPRETVARCYPNLIAARRQSYAALAHCTIEVAQLRELPQDPGAFLKLIESRLGGTA</sequence>
<accession>X1NPS6</accession>
<dbReference type="AlphaFoldDB" id="X1NPS6"/>
<feature type="non-terminal residue" evidence="1">
    <location>
        <position position="1"/>
    </location>
</feature>
<proteinExistence type="predicted"/>
<dbReference type="EMBL" id="BARV01015678">
    <property type="protein sequence ID" value="GAI32216.1"/>
    <property type="molecule type" value="Genomic_DNA"/>
</dbReference>
<gene>
    <name evidence="1" type="ORF">S06H3_27060</name>
</gene>
<reference evidence="1" key="1">
    <citation type="journal article" date="2014" name="Front. Microbiol.">
        <title>High frequency of phylogenetically diverse reductive dehalogenase-homologous genes in deep subseafloor sedimentary metagenomes.</title>
        <authorList>
            <person name="Kawai M."/>
            <person name="Futagami T."/>
            <person name="Toyoda A."/>
            <person name="Takaki Y."/>
            <person name="Nishi S."/>
            <person name="Hori S."/>
            <person name="Arai W."/>
            <person name="Tsubouchi T."/>
            <person name="Morono Y."/>
            <person name="Uchiyama I."/>
            <person name="Ito T."/>
            <person name="Fujiyama A."/>
            <person name="Inagaki F."/>
            <person name="Takami H."/>
        </authorList>
    </citation>
    <scope>NUCLEOTIDE SEQUENCE</scope>
    <source>
        <strain evidence="1">Expedition CK06-06</strain>
    </source>
</reference>
<organism evidence="1">
    <name type="scientific">marine sediment metagenome</name>
    <dbReference type="NCBI Taxonomy" id="412755"/>
    <lineage>
        <taxon>unclassified sequences</taxon>
        <taxon>metagenomes</taxon>
        <taxon>ecological metagenomes</taxon>
    </lineage>
</organism>